<protein>
    <submittedName>
        <fullName evidence="2">Uncharacterized protein</fullName>
    </submittedName>
</protein>
<dbReference type="STRING" id="1227499.C493_09870"/>
<comment type="caution">
    <text evidence="2">The sequence shown here is derived from an EMBL/GenBank/DDBJ whole genome shotgun (WGS) entry which is preliminary data.</text>
</comment>
<dbReference type="AlphaFoldDB" id="L9X4X5"/>
<dbReference type="Proteomes" id="UP000011602">
    <property type="component" value="Unassembled WGS sequence"/>
</dbReference>
<feature type="region of interest" description="Disordered" evidence="1">
    <location>
        <begin position="108"/>
        <end position="139"/>
    </location>
</feature>
<evidence type="ECO:0000313" key="2">
    <source>
        <dbReference type="EMBL" id="ELY56672.1"/>
    </source>
</evidence>
<reference evidence="2 3" key="1">
    <citation type="journal article" date="2014" name="PLoS Genet.">
        <title>Phylogenetically driven sequencing of extremely halophilic archaea reveals strategies for static and dynamic osmo-response.</title>
        <authorList>
            <person name="Becker E.A."/>
            <person name="Seitzer P.M."/>
            <person name="Tritt A."/>
            <person name="Larsen D."/>
            <person name="Krusor M."/>
            <person name="Yao A.I."/>
            <person name="Wu D."/>
            <person name="Madern D."/>
            <person name="Eisen J.A."/>
            <person name="Darling A.E."/>
            <person name="Facciotti M.T."/>
        </authorList>
    </citation>
    <scope>NUCLEOTIDE SEQUENCE [LARGE SCALE GENOMIC DNA]</scope>
    <source>
        <strain evidence="2 3">JCM 12255</strain>
    </source>
</reference>
<evidence type="ECO:0000256" key="1">
    <source>
        <dbReference type="SAM" id="MobiDB-lite"/>
    </source>
</evidence>
<dbReference type="Pfam" id="PF24336">
    <property type="entry name" value="DUF7504"/>
    <property type="match status" value="1"/>
</dbReference>
<gene>
    <name evidence="2" type="ORF">C493_09870</name>
</gene>
<sequence length="263" mass="28847">MFSRKDWGDGSDEERFSGELARLKRQGASILVVGAVQRAHRRAICRRLFGQATTQPRRRLFVSTTGDCRRTSTLFDEATASDHHAFISYEAHSRSAGAAAGNVETDVELDAGSKPESNPNPYSIGADDSSTDPQSDPLSATEVTSLAELGIAISNAIETFETESNGLAPAELRIGIESLAPLLEAYGAERVFKFVHLTNGRTRDIDGMIHYHLPMKRDTDVVSVLTPLFDIVIELREHNDTAQQRWTINDGTCSSGWLPIEQS</sequence>
<evidence type="ECO:0000313" key="3">
    <source>
        <dbReference type="Proteomes" id="UP000011602"/>
    </source>
</evidence>
<dbReference type="OrthoDB" id="252760at2157"/>
<name>L9X4X5_9EURY</name>
<keyword evidence="3" id="KW-1185">Reference proteome</keyword>
<dbReference type="eggNOG" id="arCOG02452">
    <property type="taxonomic scope" value="Archaea"/>
</dbReference>
<organism evidence="2 3">
    <name type="scientific">Natronolimnohabitans innermongolicus JCM 12255</name>
    <dbReference type="NCBI Taxonomy" id="1227499"/>
    <lineage>
        <taxon>Archaea</taxon>
        <taxon>Methanobacteriati</taxon>
        <taxon>Methanobacteriota</taxon>
        <taxon>Stenosarchaea group</taxon>
        <taxon>Halobacteria</taxon>
        <taxon>Halobacteriales</taxon>
        <taxon>Natrialbaceae</taxon>
        <taxon>Natronolimnohabitans</taxon>
    </lineage>
</organism>
<dbReference type="EMBL" id="AOHZ01000044">
    <property type="protein sequence ID" value="ELY56672.1"/>
    <property type="molecule type" value="Genomic_DNA"/>
</dbReference>
<dbReference type="InterPro" id="IPR055927">
    <property type="entry name" value="DUF7504"/>
</dbReference>
<proteinExistence type="predicted"/>
<dbReference type="RefSeq" id="WP_007259260.1">
    <property type="nucleotide sequence ID" value="NZ_AOHZ01000044.1"/>
</dbReference>
<accession>L9X4X5</accession>